<dbReference type="SUPFAM" id="SSF47384">
    <property type="entry name" value="Homodimeric domain of signal transducing histidine kinase"/>
    <property type="match status" value="1"/>
</dbReference>
<dbReference type="SUPFAM" id="SSF55874">
    <property type="entry name" value="ATPase domain of HSP90 chaperone/DNA topoisomerase II/histidine kinase"/>
    <property type="match status" value="1"/>
</dbReference>
<dbReference type="GO" id="GO:0000155">
    <property type="term" value="F:phosphorelay sensor kinase activity"/>
    <property type="evidence" value="ECO:0007669"/>
    <property type="project" value="InterPro"/>
</dbReference>
<gene>
    <name evidence="10" type="ORF">EFL26_13860</name>
</gene>
<evidence type="ECO:0000313" key="10">
    <source>
        <dbReference type="EMBL" id="RNM14020.1"/>
    </source>
</evidence>
<keyword evidence="6 10" id="KW-0418">Kinase</keyword>
<evidence type="ECO:0000256" key="3">
    <source>
        <dbReference type="ARBA" id="ARBA00012438"/>
    </source>
</evidence>
<keyword evidence="4" id="KW-0597">Phosphoprotein</keyword>
<dbReference type="InterPro" id="IPR050736">
    <property type="entry name" value="Sensor_HK_Regulatory"/>
</dbReference>
<keyword evidence="5" id="KW-0808">Transferase</keyword>
<organism evidence="10 11">
    <name type="scientific">Nocardioides pocheonensis</name>
    <dbReference type="NCBI Taxonomy" id="661485"/>
    <lineage>
        <taxon>Bacteria</taxon>
        <taxon>Bacillati</taxon>
        <taxon>Actinomycetota</taxon>
        <taxon>Actinomycetes</taxon>
        <taxon>Propionibacteriales</taxon>
        <taxon>Nocardioidaceae</taxon>
        <taxon>Nocardioides</taxon>
    </lineage>
</organism>
<name>A0A3N0GPK3_9ACTN</name>
<keyword evidence="8" id="KW-0812">Transmembrane</keyword>
<comment type="catalytic activity">
    <reaction evidence="1">
        <text>ATP + protein L-histidine = ADP + protein N-phospho-L-histidine.</text>
        <dbReference type="EC" id="2.7.13.3"/>
    </reaction>
</comment>
<keyword evidence="8" id="KW-0472">Membrane</keyword>
<dbReference type="EMBL" id="RJSF01000040">
    <property type="protein sequence ID" value="RNM14020.1"/>
    <property type="molecule type" value="Genomic_DNA"/>
</dbReference>
<evidence type="ECO:0000313" key="11">
    <source>
        <dbReference type="Proteomes" id="UP000279994"/>
    </source>
</evidence>
<dbReference type="InterPro" id="IPR036890">
    <property type="entry name" value="HATPase_C_sf"/>
</dbReference>
<dbReference type="PANTHER" id="PTHR43711">
    <property type="entry name" value="TWO-COMPONENT HISTIDINE KINASE"/>
    <property type="match status" value="1"/>
</dbReference>
<evidence type="ECO:0000256" key="7">
    <source>
        <dbReference type="ARBA" id="ARBA00023012"/>
    </source>
</evidence>
<feature type="transmembrane region" description="Helical" evidence="8">
    <location>
        <begin position="133"/>
        <end position="153"/>
    </location>
</feature>
<dbReference type="Proteomes" id="UP000279994">
    <property type="component" value="Unassembled WGS sequence"/>
</dbReference>
<protein>
    <recommendedName>
        <fullName evidence="3">histidine kinase</fullName>
        <ecNumber evidence="3">2.7.13.3</ecNumber>
    </recommendedName>
</protein>
<evidence type="ECO:0000256" key="4">
    <source>
        <dbReference type="ARBA" id="ARBA00022553"/>
    </source>
</evidence>
<accession>A0A3N0GPK3</accession>
<comment type="caution">
    <text evidence="10">The sequence shown here is derived from an EMBL/GenBank/DDBJ whole genome shotgun (WGS) entry which is preliminary data.</text>
</comment>
<dbReference type="PANTHER" id="PTHR43711:SF1">
    <property type="entry name" value="HISTIDINE KINASE 1"/>
    <property type="match status" value="1"/>
</dbReference>
<dbReference type="InterPro" id="IPR005467">
    <property type="entry name" value="His_kinase_dom"/>
</dbReference>
<feature type="transmembrane region" description="Helical" evidence="8">
    <location>
        <begin position="62"/>
        <end position="84"/>
    </location>
</feature>
<proteinExistence type="predicted"/>
<dbReference type="EC" id="2.7.13.3" evidence="3"/>
<dbReference type="GO" id="GO:0005886">
    <property type="term" value="C:plasma membrane"/>
    <property type="evidence" value="ECO:0007669"/>
    <property type="project" value="UniProtKB-SubCell"/>
</dbReference>
<dbReference type="SMART" id="SM00388">
    <property type="entry name" value="HisKA"/>
    <property type="match status" value="1"/>
</dbReference>
<dbReference type="OrthoDB" id="5195045at2"/>
<feature type="transmembrane region" description="Helical" evidence="8">
    <location>
        <begin position="96"/>
        <end position="121"/>
    </location>
</feature>
<dbReference type="InterPro" id="IPR004358">
    <property type="entry name" value="Sig_transdc_His_kin-like_C"/>
</dbReference>
<dbReference type="InterPro" id="IPR003661">
    <property type="entry name" value="HisK_dim/P_dom"/>
</dbReference>
<comment type="subcellular location">
    <subcellularLocation>
        <location evidence="2">Cell membrane</location>
    </subcellularLocation>
</comment>
<dbReference type="Gene3D" id="3.30.565.10">
    <property type="entry name" value="Histidine kinase-like ATPase, C-terminal domain"/>
    <property type="match status" value="1"/>
</dbReference>
<evidence type="ECO:0000256" key="2">
    <source>
        <dbReference type="ARBA" id="ARBA00004236"/>
    </source>
</evidence>
<dbReference type="Gene3D" id="1.10.287.130">
    <property type="match status" value="1"/>
</dbReference>
<keyword evidence="11" id="KW-1185">Reference proteome</keyword>
<feature type="domain" description="Histidine kinase" evidence="9">
    <location>
        <begin position="289"/>
        <end position="501"/>
    </location>
</feature>
<feature type="transmembrane region" description="Helical" evidence="8">
    <location>
        <begin position="222"/>
        <end position="250"/>
    </location>
</feature>
<dbReference type="AlphaFoldDB" id="A0A3N0GPK3"/>
<reference evidence="10 11" key="1">
    <citation type="submission" date="2018-11" db="EMBL/GenBank/DDBJ databases">
        <authorList>
            <person name="Li F."/>
        </authorList>
    </citation>
    <scope>NUCLEOTIDE SEQUENCE [LARGE SCALE GENOMIC DNA]</scope>
    <source>
        <strain evidence="10 11">Gsoil 818</strain>
    </source>
</reference>
<evidence type="ECO:0000256" key="8">
    <source>
        <dbReference type="SAM" id="Phobius"/>
    </source>
</evidence>
<dbReference type="RefSeq" id="WP_123223428.1">
    <property type="nucleotide sequence ID" value="NZ_RJSF01000040.1"/>
</dbReference>
<evidence type="ECO:0000256" key="6">
    <source>
        <dbReference type="ARBA" id="ARBA00022777"/>
    </source>
</evidence>
<dbReference type="PROSITE" id="PS50109">
    <property type="entry name" value="HIS_KIN"/>
    <property type="match status" value="1"/>
</dbReference>
<dbReference type="CDD" id="cd00082">
    <property type="entry name" value="HisKA"/>
    <property type="match status" value="1"/>
</dbReference>
<dbReference type="InterPro" id="IPR003594">
    <property type="entry name" value="HATPase_dom"/>
</dbReference>
<feature type="transmembrane region" description="Helical" evidence="8">
    <location>
        <begin position="34"/>
        <end position="56"/>
    </location>
</feature>
<dbReference type="Pfam" id="PF02518">
    <property type="entry name" value="HATPase_c"/>
    <property type="match status" value="1"/>
</dbReference>
<dbReference type="SMART" id="SM00387">
    <property type="entry name" value="HATPase_c"/>
    <property type="match status" value="1"/>
</dbReference>
<evidence type="ECO:0000256" key="1">
    <source>
        <dbReference type="ARBA" id="ARBA00000085"/>
    </source>
</evidence>
<keyword evidence="8" id="KW-1133">Transmembrane helix</keyword>
<evidence type="ECO:0000256" key="5">
    <source>
        <dbReference type="ARBA" id="ARBA00022679"/>
    </source>
</evidence>
<dbReference type="Pfam" id="PF00512">
    <property type="entry name" value="HisKA"/>
    <property type="match status" value="1"/>
</dbReference>
<sequence length="502" mass="52931">MTEDASPPAVRPGGSATGRGQWGEFWSTPGPLRAYLLACGVAALVLPFLLSGVGPVRPAHTAWSTVLLLVLVSALNVEFGRVLAGGLARSNQPHKALSAWAFAAALLVTTPWLLVVVPATYLHARLRGLRVPLWKWVGSGAFLALAGVAAAVVRHLVSPHESNWMAGNGGRGLLTMVAAALTFLVVESLLFVGPALLNHAEDESWLRSTLASTSYYATEGGVLLIGGLLSAVWTGGGWFVLLFVPIYALVQRAALHEPLRERAEAAAELASKNEQLERANQFKADLMGMLGHEIANPLTAIVGHAQIGSEVLQDGGDPTVVRSSLEVVERNASQIKTVLLEVLAMVSSEGGTLTARREHCPIAPRLAEAAATQPAGHRPVVDVEPDLVAWVQPGHLDQILANLLSNAEKYAGGATELRGWRAPTGEVLVSVTDAGGGIAPAFRDSLFQRFSRDTVTAGTVTGTGLGLFISRELARANGGDLHHEDVRPHGSRFVLTLAPPEA</sequence>
<feature type="transmembrane region" description="Helical" evidence="8">
    <location>
        <begin position="173"/>
        <end position="197"/>
    </location>
</feature>
<keyword evidence="7" id="KW-0902">Two-component regulatory system</keyword>
<evidence type="ECO:0000259" key="9">
    <source>
        <dbReference type="PROSITE" id="PS50109"/>
    </source>
</evidence>
<dbReference type="PRINTS" id="PR00344">
    <property type="entry name" value="BCTRLSENSOR"/>
</dbReference>
<dbReference type="InterPro" id="IPR036097">
    <property type="entry name" value="HisK_dim/P_sf"/>
</dbReference>